<dbReference type="InterPro" id="IPR002524">
    <property type="entry name" value="Cation_efflux"/>
</dbReference>
<organism evidence="13 14">
    <name type="scientific">Adineta ricciae</name>
    <name type="common">Rotifer</name>
    <dbReference type="NCBI Taxonomy" id="249248"/>
    <lineage>
        <taxon>Eukaryota</taxon>
        <taxon>Metazoa</taxon>
        <taxon>Spiralia</taxon>
        <taxon>Gnathifera</taxon>
        <taxon>Rotifera</taxon>
        <taxon>Eurotatoria</taxon>
        <taxon>Bdelloidea</taxon>
        <taxon>Adinetida</taxon>
        <taxon>Adinetidae</taxon>
        <taxon>Adineta</taxon>
    </lineage>
</organism>
<feature type="region of interest" description="Disordered" evidence="9">
    <location>
        <begin position="223"/>
        <end position="242"/>
    </location>
</feature>
<evidence type="ECO:0000256" key="8">
    <source>
        <dbReference type="ARBA" id="ARBA00023136"/>
    </source>
</evidence>
<feature type="transmembrane region" description="Helical" evidence="10">
    <location>
        <begin position="280"/>
        <end position="301"/>
    </location>
</feature>
<evidence type="ECO:0000256" key="7">
    <source>
        <dbReference type="ARBA" id="ARBA00023065"/>
    </source>
</evidence>
<reference evidence="13" key="1">
    <citation type="submission" date="2021-02" db="EMBL/GenBank/DDBJ databases">
        <authorList>
            <person name="Nowell W R."/>
        </authorList>
    </citation>
    <scope>NUCLEOTIDE SEQUENCE</scope>
</reference>
<feature type="domain" description="Cation efflux protein cytoplasmic" evidence="12">
    <location>
        <begin position="332"/>
        <end position="405"/>
    </location>
</feature>
<evidence type="ECO:0000259" key="12">
    <source>
        <dbReference type="Pfam" id="PF16916"/>
    </source>
</evidence>
<dbReference type="AlphaFoldDB" id="A0A814J4L8"/>
<feature type="transmembrane region" description="Helical" evidence="10">
    <location>
        <begin position="160"/>
        <end position="178"/>
    </location>
</feature>
<dbReference type="SUPFAM" id="SSF160240">
    <property type="entry name" value="Cation efflux protein cytoplasmic domain-like"/>
    <property type="match status" value="1"/>
</dbReference>
<keyword evidence="3" id="KW-0813">Transport</keyword>
<evidence type="ECO:0000256" key="6">
    <source>
        <dbReference type="ARBA" id="ARBA00022989"/>
    </source>
</evidence>
<evidence type="ECO:0000313" key="14">
    <source>
        <dbReference type="Proteomes" id="UP000663828"/>
    </source>
</evidence>
<dbReference type="GO" id="GO:0005886">
    <property type="term" value="C:plasma membrane"/>
    <property type="evidence" value="ECO:0007669"/>
    <property type="project" value="TreeGrafter"/>
</dbReference>
<evidence type="ECO:0000259" key="11">
    <source>
        <dbReference type="Pfam" id="PF01545"/>
    </source>
</evidence>
<dbReference type="PANTHER" id="PTHR11562">
    <property type="entry name" value="CATION EFFLUX PROTEIN/ ZINC TRANSPORTER"/>
    <property type="match status" value="1"/>
</dbReference>
<keyword evidence="14" id="KW-1185">Reference proteome</keyword>
<evidence type="ECO:0000256" key="2">
    <source>
        <dbReference type="ARBA" id="ARBA00008873"/>
    </source>
</evidence>
<dbReference type="NCBIfam" id="TIGR01297">
    <property type="entry name" value="CDF"/>
    <property type="match status" value="1"/>
</dbReference>
<dbReference type="EMBL" id="CAJNOR010000899">
    <property type="protein sequence ID" value="CAF1032485.1"/>
    <property type="molecule type" value="Genomic_DNA"/>
</dbReference>
<dbReference type="PANTHER" id="PTHR11562:SF84">
    <property type="entry name" value="LD05335P"/>
    <property type="match status" value="1"/>
</dbReference>
<feature type="domain" description="Cation efflux protein transmembrane" evidence="11">
    <location>
        <begin position="57"/>
        <end position="309"/>
    </location>
</feature>
<evidence type="ECO:0000256" key="10">
    <source>
        <dbReference type="SAM" id="Phobius"/>
    </source>
</evidence>
<keyword evidence="5" id="KW-0862">Zinc</keyword>
<dbReference type="InterPro" id="IPR050681">
    <property type="entry name" value="CDF/SLC30A"/>
</dbReference>
<proteinExistence type="inferred from homology"/>
<comment type="caution">
    <text evidence="13">The sequence shown here is derived from an EMBL/GenBank/DDBJ whole genome shotgun (WGS) entry which is preliminary data.</text>
</comment>
<dbReference type="SUPFAM" id="SSF161111">
    <property type="entry name" value="Cation efflux protein transmembrane domain-like"/>
    <property type="match status" value="1"/>
</dbReference>
<dbReference type="Pfam" id="PF16916">
    <property type="entry name" value="ZT_dimer"/>
    <property type="match status" value="1"/>
</dbReference>
<dbReference type="InterPro" id="IPR027470">
    <property type="entry name" value="Cation_efflux_CTD"/>
</dbReference>
<accession>A0A814J4L8</accession>
<comment type="subcellular location">
    <subcellularLocation>
        <location evidence="1">Membrane</location>
        <topology evidence="1">Multi-pass membrane protein</topology>
    </subcellularLocation>
</comment>
<dbReference type="Gene3D" id="1.20.1510.10">
    <property type="entry name" value="Cation efflux protein transmembrane domain"/>
    <property type="match status" value="1"/>
</dbReference>
<keyword evidence="6 10" id="KW-1133">Transmembrane helix</keyword>
<keyword evidence="7" id="KW-0406">Ion transport</keyword>
<keyword evidence="4 10" id="KW-0812">Transmembrane</keyword>
<evidence type="ECO:0000256" key="5">
    <source>
        <dbReference type="ARBA" id="ARBA00022906"/>
    </source>
</evidence>
<dbReference type="Proteomes" id="UP000663828">
    <property type="component" value="Unassembled WGS sequence"/>
</dbReference>
<feature type="transmembrane region" description="Helical" evidence="10">
    <location>
        <begin position="126"/>
        <end position="145"/>
    </location>
</feature>
<feature type="transmembrane region" description="Helical" evidence="10">
    <location>
        <begin position="87"/>
        <end position="106"/>
    </location>
</feature>
<protein>
    <submittedName>
        <fullName evidence="13">Uncharacterized protein</fullName>
    </submittedName>
</protein>
<evidence type="ECO:0000256" key="3">
    <source>
        <dbReference type="ARBA" id="ARBA00022448"/>
    </source>
</evidence>
<dbReference type="InterPro" id="IPR058533">
    <property type="entry name" value="Cation_efflux_TM"/>
</dbReference>
<keyword evidence="5" id="KW-0864">Zinc transport</keyword>
<name>A0A814J4L8_ADIRI</name>
<feature type="transmembrane region" description="Helical" evidence="10">
    <location>
        <begin position="56"/>
        <end position="75"/>
    </location>
</feature>
<dbReference type="GO" id="GO:0005385">
    <property type="term" value="F:zinc ion transmembrane transporter activity"/>
    <property type="evidence" value="ECO:0007669"/>
    <property type="project" value="TreeGrafter"/>
</dbReference>
<gene>
    <name evidence="13" type="ORF">XAT740_LOCUS14825</name>
</gene>
<sequence length="423" mass="47300">MIRINEDQVRVTNIVDCDLGKDHTMVLQDVNLKPRPTLLHCHRHDDAFDFAARNRIITVLILCIVFMIIEIIGGMLSNSTAVMVDAIHMSIDVTTFIMSLTAMYLATKQPTKRLSFGYHRAEILGALLSVLILWFGTGFLVYMAIGRCIDQSFEVKPNEMIVIASCGVLFNIVMFSVLHTNIGDHSISHHGHSHRNKYEHLEENHGIQTPNSDVLSIEIASPDHPHSHSHAHSHAHNKQSKSSNNINVRAAVIHVIGDFVQSVGVLCAAILIKLKPEYKLADPICTFIFSILVLITTITIMRDIVVVLMEGNIISSPIQPLSHRRDDAIGVPSHVNYSGIVDDLLRLPGVRNAHSLHIWSLSTQKVALSVHIAIDNEGDSMRVLNEAQEMLRRDHEISRSTIQIEIHDVETINSLIGYRRSDL</sequence>
<evidence type="ECO:0000256" key="1">
    <source>
        <dbReference type="ARBA" id="ARBA00004141"/>
    </source>
</evidence>
<feature type="transmembrane region" description="Helical" evidence="10">
    <location>
        <begin position="251"/>
        <end position="274"/>
    </location>
</feature>
<keyword evidence="8 10" id="KW-0472">Membrane</keyword>
<dbReference type="InterPro" id="IPR036837">
    <property type="entry name" value="Cation_efflux_CTD_sf"/>
</dbReference>
<feature type="compositionally biased region" description="Basic residues" evidence="9">
    <location>
        <begin position="227"/>
        <end position="239"/>
    </location>
</feature>
<dbReference type="Pfam" id="PF01545">
    <property type="entry name" value="Cation_efflux"/>
    <property type="match status" value="1"/>
</dbReference>
<comment type="similarity">
    <text evidence="2">Belongs to the cation diffusion facilitator (CDF) transporter (TC 2.A.4) family. SLC30A subfamily.</text>
</comment>
<evidence type="ECO:0000256" key="9">
    <source>
        <dbReference type="SAM" id="MobiDB-lite"/>
    </source>
</evidence>
<dbReference type="GO" id="GO:0010043">
    <property type="term" value="P:response to zinc ion"/>
    <property type="evidence" value="ECO:0007669"/>
    <property type="project" value="TreeGrafter"/>
</dbReference>
<evidence type="ECO:0000313" key="13">
    <source>
        <dbReference type="EMBL" id="CAF1032485.1"/>
    </source>
</evidence>
<dbReference type="InterPro" id="IPR027469">
    <property type="entry name" value="Cation_efflux_TMD_sf"/>
</dbReference>
<evidence type="ECO:0000256" key="4">
    <source>
        <dbReference type="ARBA" id="ARBA00022692"/>
    </source>
</evidence>